<protein>
    <submittedName>
        <fullName evidence="2">Transcriptional regulator</fullName>
    </submittedName>
</protein>
<dbReference type="CDD" id="cd00093">
    <property type="entry name" value="HTH_XRE"/>
    <property type="match status" value="1"/>
</dbReference>
<dbReference type="GO" id="GO:0003677">
    <property type="term" value="F:DNA binding"/>
    <property type="evidence" value="ECO:0007669"/>
    <property type="project" value="InterPro"/>
</dbReference>
<proteinExistence type="predicted"/>
<gene>
    <name evidence="2" type="ORF">Mth01_53440</name>
</gene>
<reference evidence="2" key="1">
    <citation type="submission" date="2021-01" db="EMBL/GenBank/DDBJ databases">
        <title>Whole genome shotgun sequence of Sphaerimonospora thailandensis NBRC 107569.</title>
        <authorList>
            <person name="Komaki H."/>
            <person name="Tamura T."/>
        </authorList>
    </citation>
    <scope>NUCLEOTIDE SEQUENCE</scope>
    <source>
        <strain evidence="2">NBRC 107569</strain>
    </source>
</reference>
<dbReference type="SMART" id="SM00530">
    <property type="entry name" value="HTH_XRE"/>
    <property type="match status" value="1"/>
</dbReference>
<dbReference type="Proteomes" id="UP000610966">
    <property type="component" value="Unassembled WGS sequence"/>
</dbReference>
<dbReference type="InterPro" id="IPR001387">
    <property type="entry name" value="Cro/C1-type_HTH"/>
</dbReference>
<accession>A0A8J3RBK4</accession>
<dbReference type="PROSITE" id="PS50943">
    <property type="entry name" value="HTH_CROC1"/>
    <property type="match status" value="1"/>
</dbReference>
<dbReference type="Gene3D" id="1.25.40.10">
    <property type="entry name" value="Tetratricopeptide repeat domain"/>
    <property type="match status" value="1"/>
</dbReference>
<dbReference type="AlphaFoldDB" id="A0A8J3RBK4"/>
<dbReference type="SUPFAM" id="SSF48452">
    <property type="entry name" value="TPR-like"/>
    <property type="match status" value="1"/>
</dbReference>
<dbReference type="Gene3D" id="1.10.260.40">
    <property type="entry name" value="lambda repressor-like DNA-binding domains"/>
    <property type="match status" value="1"/>
</dbReference>
<keyword evidence="3" id="KW-1185">Reference proteome</keyword>
<evidence type="ECO:0000259" key="1">
    <source>
        <dbReference type="PROSITE" id="PS50943"/>
    </source>
</evidence>
<dbReference type="EMBL" id="BOOG01000072">
    <property type="protein sequence ID" value="GIH73091.1"/>
    <property type="molecule type" value="Genomic_DNA"/>
</dbReference>
<dbReference type="InterPro" id="IPR019734">
    <property type="entry name" value="TPR_rpt"/>
</dbReference>
<dbReference type="SMART" id="SM00028">
    <property type="entry name" value="TPR"/>
    <property type="match status" value="3"/>
</dbReference>
<dbReference type="RefSeq" id="WP_204018735.1">
    <property type="nucleotide sequence ID" value="NZ_BOOG01000072.1"/>
</dbReference>
<feature type="domain" description="HTH cro/C1-type" evidence="1">
    <location>
        <begin position="14"/>
        <end position="69"/>
    </location>
</feature>
<sequence>MSTLEERKAFGSRVAELRKQRGMKQDELALAIGRTSSWLSQVERGVQPVNRLDVLRLLADGLGVSLQMLRPDVPVETPTPQPERVEHSNDLDQARLVISGHPAPEVLLADLAAGSSANLPELRAVVDRVWELTHANRFAELSAALGPLVPRLERAVRTAPAEERRELFLLLSRTYQALAAAFVRQGEPDAAWVAADRAIQAAEQSGQPLQVFASIFRLAHAFVRLRHLDQAEHAASTAVNALREHTYGSVSAGAEALSLLGSLHLVLALVHARAGNRAEARAEIGCAREVARRVAADRNDFNLEFGPTNTEIQAVSIAVDLGDAGEAIEIGQGIDASGLSVERRARLAMDMGRAYAQRRQSGEALACLLEAEAMAPELIHTHGAARNAIRELVLLGGHAADSELKALAERAEALP</sequence>
<dbReference type="Pfam" id="PF13560">
    <property type="entry name" value="HTH_31"/>
    <property type="match status" value="1"/>
</dbReference>
<dbReference type="InterPro" id="IPR010982">
    <property type="entry name" value="Lambda_DNA-bd_dom_sf"/>
</dbReference>
<evidence type="ECO:0000313" key="2">
    <source>
        <dbReference type="EMBL" id="GIH73091.1"/>
    </source>
</evidence>
<dbReference type="InterPro" id="IPR011990">
    <property type="entry name" value="TPR-like_helical_dom_sf"/>
</dbReference>
<evidence type="ECO:0000313" key="3">
    <source>
        <dbReference type="Proteomes" id="UP000610966"/>
    </source>
</evidence>
<name>A0A8J3RBK4_9ACTN</name>
<organism evidence="2 3">
    <name type="scientific">Sphaerimonospora thailandensis</name>
    <dbReference type="NCBI Taxonomy" id="795644"/>
    <lineage>
        <taxon>Bacteria</taxon>
        <taxon>Bacillati</taxon>
        <taxon>Actinomycetota</taxon>
        <taxon>Actinomycetes</taxon>
        <taxon>Streptosporangiales</taxon>
        <taxon>Streptosporangiaceae</taxon>
        <taxon>Sphaerimonospora</taxon>
    </lineage>
</organism>
<dbReference type="SUPFAM" id="SSF47413">
    <property type="entry name" value="lambda repressor-like DNA-binding domains"/>
    <property type="match status" value="1"/>
</dbReference>
<comment type="caution">
    <text evidence="2">The sequence shown here is derived from an EMBL/GenBank/DDBJ whole genome shotgun (WGS) entry which is preliminary data.</text>
</comment>